<proteinExistence type="predicted"/>
<dbReference type="Proteomes" id="UP000176568">
    <property type="component" value="Unassembled WGS sequence"/>
</dbReference>
<feature type="chain" id="PRO_5009515562" description="Lipoprotein" evidence="1">
    <location>
        <begin position="35"/>
        <end position="177"/>
    </location>
</feature>
<sequence>MSQPQREYFVMNTFRTLLTAAIGVALFAFTPAHAQVVKAASPTASAAAAPDQVFSGKLCDVKVDVVLKTPGADANPELKKFFGVWGEGVWENSACTALAVTEVNGNVATVLYVYGAGSNSVSSPPGSFVIQDATVVKGQLFFKSRKGYSVYYQLTSQGRLDGQFGTNLMKRHLPKLR</sequence>
<evidence type="ECO:0000256" key="1">
    <source>
        <dbReference type="SAM" id="SignalP"/>
    </source>
</evidence>
<comment type="caution">
    <text evidence="2">The sequence shown here is derived from an EMBL/GenBank/DDBJ whole genome shotgun (WGS) entry which is preliminary data.</text>
</comment>
<protein>
    <recommendedName>
        <fullName evidence="4">Lipoprotein</fullName>
    </recommendedName>
</protein>
<evidence type="ECO:0000313" key="2">
    <source>
        <dbReference type="EMBL" id="OGC88259.1"/>
    </source>
</evidence>
<evidence type="ECO:0008006" key="4">
    <source>
        <dbReference type="Google" id="ProtNLM"/>
    </source>
</evidence>
<organism evidence="2 3">
    <name type="scientific">Candidatus Adlerbacteria bacterium RIFOXYC1_FULL_48_26</name>
    <dbReference type="NCBI Taxonomy" id="1797247"/>
    <lineage>
        <taxon>Bacteria</taxon>
        <taxon>Candidatus Adleribacteriota</taxon>
    </lineage>
</organism>
<keyword evidence="1" id="KW-0732">Signal</keyword>
<name>A0A1F4Y2T6_9BACT</name>
<dbReference type="EMBL" id="MEXB01000010">
    <property type="protein sequence ID" value="OGC88259.1"/>
    <property type="molecule type" value="Genomic_DNA"/>
</dbReference>
<feature type="signal peptide" evidence="1">
    <location>
        <begin position="1"/>
        <end position="34"/>
    </location>
</feature>
<accession>A0A1F4Y2T6</accession>
<dbReference type="AlphaFoldDB" id="A0A1F4Y2T6"/>
<evidence type="ECO:0000313" key="3">
    <source>
        <dbReference type="Proteomes" id="UP000176568"/>
    </source>
</evidence>
<reference evidence="2 3" key="1">
    <citation type="journal article" date="2016" name="Nat. Commun.">
        <title>Thousands of microbial genomes shed light on interconnected biogeochemical processes in an aquifer system.</title>
        <authorList>
            <person name="Anantharaman K."/>
            <person name="Brown C.T."/>
            <person name="Hug L.A."/>
            <person name="Sharon I."/>
            <person name="Castelle C.J."/>
            <person name="Probst A.J."/>
            <person name="Thomas B.C."/>
            <person name="Singh A."/>
            <person name="Wilkins M.J."/>
            <person name="Karaoz U."/>
            <person name="Brodie E.L."/>
            <person name="Williams K.H."/>
            <person name="Hubbard S.S."/>
            <person name="Banfield J.F."/>
        </authorList>
    </citation>
    <scope>NUCLEOTIDE SEQUENCE [LARGE SCALE GENOMIC DNA]</scope>
</reference>
<gene>
    <name evidence="2" type="ORF">A2419_00965</name>
</gene>